<dbReference type="Proteomes" id="UP000319732">
    <property type="component" value="Unassembled WGS sequence"/>
</dbReference>
<comment type="subcellular location">
    <subcellularLocation>
        <location evidence="1 4">Cytoplasm</location>
    </subcellularLocation>
</comment>
<name>A0A545TAH3_9GAMM</name>
<dbReference type="GO" id="GO:0005048">
    <property type="term" value="F:signal sequence binding"/>
    <property type="evidence" value="ECO:0007669"/>
    <property type="project" value="UniProtKB-UniRule"/>
</dbReference>
<evidence type="ECO:0000256" key="3">
    <source>
        <dbReference type="ARBA" id="ARBA00023186"/>
    </source>
</evidence>
<dbReference type="PANTHER" id="PTHR38603:SF1">
    <property type="entry name" value="CHAPERONE NAPD"/>
    <property type="match status" value="1"/>
</dbReference>
<keyword evidence="3 4" id="KW-0143">Chaperone</keyword>
<dbReference type="PANTHER" id="PTHR38603">
    <property type="entry name" value="CHAPERONE NAPD"/>
    <property type="match status" value="1"/>
</dbReference>
<reference evidence="5 6" key="1">
    <citation type="submission" date="2019-06" db="EMBL/GenBank/DDBJ databases">
        <title>Whole genome sequence for Cellvibrionaceae sp. R142.</title>
        <authorList>
            <person name="Wang G."/>
        </authorList>
    </citation>
    <scope>NUCLEOTIDE SEQUENCE [LARGE SCALE GENOMIC DNA]</scope>
    <source>
        <strain evidence="5 6">R142</strain>
    </source>
</reference>
<gene>
    <name evidence="4" type="primary">napD</name>
    <name evidence="5" type="ORF">FKG94_16590</name>
</gene>
<evidence type="ECO:0000256" key="2">
    <source>
        <dbReference type="ARBA" id="ARBA00022490"/>
    </source>
</evidence>
<dbReference type="HAMAP" id="MF_02200">
    <property type="entry name" value="NapD"/>
    <property type="match status" value="1"/>
</dbReference>
<keyword evidence="2 4" id="KW-0963">Cytoplasm</keyword>
<dbReference type="GO" id="GO:0051224">
    <property type="term" value="P:negative regulation of protein transport"/>
    <property type="evidence" value="ECO:0007669"/>
    <property type="project" value="UniProtKB-UniRule"/>
</dbReference>
<evidence type="ECO:0000256" key="1">
    <source>
        <dbReference type="ARBA" id="ARBA00004496"/>
    </source>
</evidence>
<evidence type="ECO:0000256" key="4">
    <source>
        <dbReference type="HAMAP-Rule" id="MF_02200"/>
    </source>
</evidence>
<keyword evidence="6" id="KW-1185">Reference proteome</keyword>
<evidence type="ECO:0000313" key="5">
    <source>
        <dbReference type="EMBL" id="TQV74223.1"/>
    </source>
</evidence>
<comment type="function">
    <text evidence="4">Chaperone for NapA, the catalytic subunit of the periplasmic nitrate reductase. It binds directly and specifically to the twin-arginine signal peptide of NapA, preventing premature interaction with the Tat translocase and premature export.</text>
</comment>
<dbReference type="InterPro" id="IPR005623">
    <property type="entry name" value="Chaperone_NapD_NO3_reduct"/>
</dbReference>
<sequence>MTHSPPRDHVTSLVVHASAAALQDVLARVRRLPATEVHTGEPPGKFIVVLETETEQQILQTIDRIRDIDGVLSAAMVYHHVDP</sequence>
<dbReference type="GO" id="GO:0005737">
    <property type="term" value="C:cytoplasm"/>
    <property type="evidence" value="ECO:0007669"/>
    <property type="project" value="UniProtKB-SubCell"/>
</dbReference>
<dbReference type="Pfam" id="PF03927">
    <property type="entry name" value="NapD"/>
    <property type="match status" value="1"/>
</dbReference>
<evidence type="ECO:0000313" key="6">
    <source>
        <dbReference type="Proteomes" id="UP000319732"/>
    </source>
</evidence>
<dbReference type="AlphaFoldDB" id="A0A545TAH3"/>
<dbReference type="OrthoDB" id="5770785at2"/>
<dbReference type="EMBL" id="VHSG01000017">
    <property type="protein sequence ID" value="TQV74223.1"/>
    <property type="molecule type" value="Genomic_DNA"/>
</dbReference>
<comment type="similarity">
    <text evidence="4">Belongs to the NapD family.</text>
</comment>
<dbReference type="RefSeq" id="WP_142905446.1">
    <property type="nucleotide sequence ID" value="NZ_ML660096.1"/>
</dbReference>
<dbReference type="Gene3D" id="3.30.70.920">
    <property type="match status" value="1"/>
</dbReference>
<protein>
    <recommendedName>
        <fullName evidence="4">Chaperone NapD</fullName>
    </recommendedName>
    <alternativeName>
        <fullName evidence="4">NapA signal peptide-binding chaperone NapD</fullName>
    </alternativeName>
</protein>
<comment type="subunit">
    <text evidence="4">Interacts with the cytoplasmic NapA precursor.</text>
</comment>
<proteinExistence type="inferred from homology"/>
<organism evidence="5 6">
    <name type="scientific">Exilibacterium tricleocarpae</name>
    <dbReference type="NCBI Taxonomy" id="2591008"/>
    <lineage>
        <taxon>Bacteria</taxon>
        <taxon>Pseudomonadati</taxon>
        <taxon>Pseudomonadota</taxon>
        <taxon>Gammaproteobacteria</taxon>
        <taxon>Cellvibrionales</taxon>
        <taxon>Cellvibrionaceae</taxon>
        <taxon>Exilibacterium</taxon>
    </lineage>
</organism>
<accession>A0A545TAH3</accession>
<comment type="caution">
    <text evidence="5">The sequence shown here is derived from an EMBL/GenBank/DDBJ whole genome shotgun (WGS) entry which is preliminary data.</text>
</comment>